<evidence type="ECO:0000256" key="1">
    <source>
        <dbReference type="ARBA" id="ARBA00000707"/>
    </source>
</evidence>
<evidence type="ECO:0000259" key="4">
    <source>
        <dbReference type="PROSITE" id="PS50235"/>
    </source>
</evidence>
<dbReference type="PANTHER" id="PTHR21646">
    <property type="entry name" value="UBIQUITIN CARBOXYL-TERMINAL HYDROLASE"/>
    <property type="match status" value="1"/>
</dbReference>
<name>A0ABY7FYL5_MYAAR</name>
<evidence type="ECO:0000256" key="3">
    <source>
        <dbReference type="SAM" id="Phobius"/>
    </source>
</evidence>
<feature type="transmembrane region" description="Helical" evidence="3">
    <location>
        <begin position="68"/>
        <end position="85"/>
    </location>
</feature>
<reference evidence="5" key="1">
    <citation type="submission" date="2022-11" db="EMBL/GenBank/DDBJ databases">
        <title>Centuries of genome instability and evolution in soft-shell clam transmissible cancer (bioRxiv).</title>
        <authorList>
            <person name="Hart S.F.M."/>
            <person name="Yonemitsu M.A."/>
            <person name="Giersch R.M."/>
            <person name="Beal B.F."/>
            <person name="Arriagada G."/>
            <person name="Davis B.W."/>
            <person name="Ostrander E.A."/>
            <person name="Goff S.P."/>
            <person name="Metzger M.J."/>
        </authorList>
    </citation>
    <scope>NUCLEOTIDE SEQUENCE</scope>
    <source>
        <strain evidence="5">MELC-2E11</strain>
        <tissue evidence="5">Siphon/mantle</tissue>
    </source>
</reference>
<dbReference type="InterPro" id="IPR028889">
    <property type="entry name" value="USP"/>
</dbReference>
<dbReference type="InterPro" id="IPR018200">
    <property type="entry name" value="USP_CS"/>
</dbReference>
<proteinExistence type="predicted"/>
<evidence type="ECO:0000256" key="2">
    <source>
        <dbReference type="ARBA" id="ARBA00012759"/>
    </source>
</evidence>
<keyword evidence="6" id="KW-1185">Reference proteome</keyword>
<evidence type="ECO:0000313" key="5">
    <source>
        <dbReference type="EMBL" id="WAR26014.1"/>
    </source>
</evidence>
<accession>A0ABY7FYL5</accession>
<dbReference type="EMBL" id="CP111025">
    <property type="protein sequence ID" value="WAR26014.1"/>
    <property type="molecule type" value="Genomic_DNA"/>
</dbReference>
<dbReference type="PANTHER" id="PTHR21646:SF23">
    <property type="entry name" value="UBIQUITIN CARBOXYL-TERMINAL HYDROLASE USP2"/>
    <property type="match status" value="1"/>
</dbReference>
<dbReference type="Gene3D" id="3.90.70.10">
    <property type="entry name" value="Cysteine proteinases"/>
    <property type="match status" value="1"/>
</dbReference>
<organism evidence="5 6">
    <name type="scientific">Mya arenaria</name>
    <name type="common">Soft-shell clam</name>
    <dbReference type="NCBI Taxonomy" id="6604"/>
    <lineage>
        <taxon>Eukaryota</taxon>
        <taxon>Metazoa</taxon>
        <taxon>Spiralia</taxon>
        <taxon>Lophotrochozoa</taxon>
        <taxon>Mollusca</taxon>
        <taxon>Bivalvia</taxon>
        <taxon>Autobranchia</taxon>
        <taxon>Heteroconchia</taxon>
        <taxon>Euheterodonta</taxon>
        <taxon>Imparidentia</taxon>
        <taxon>Neoheterodontei</taxon>
        <taxon>Myida</taxon>
        <taxon>Myoidea</taxon>
        <taxon>Myidae</taxon>
        <taxon>Mya</taxon>
    </lineage>
</organism>
<sequence>MWWLIGLAYRLIADSIIDFIFFILIDAVAKNPIKEARSPEEKRRIWLWESLILGFVCLMIYALDHTPYVGLALTFATLLYTQLLNRLDIRYWWRYLFERWEEHQQHTENIQLINEKQKRMELWRKFSMQTPVSKPVLSRLSDFITRKAETNMTPIQQTPVFSLNKMYMPQQGQQPHANAVNSYATVSTTNNIVTSVAPPSEMPGFATRQVQSSQQSFAPTNAPVFTSTQNSKQSVFQADSSPIRPVTNWFTKTDLKRRPLGTYDSRNNSPYTFSSTRTGIRQRFMSAFGFNEREDKPAGLRNEGQNLCFLNCILQCLANTPHLVDQLYAEINKDLDCSEAESTMIASLAEILAQCQKTKTDGVLDPTLFRESVATLDGRLVCPPTEKQHQQDTAEFFMWLMESLHGALNKKSCTEMTVEKGSSMETLKFIYGDLNEKRVNDLKQGCRREIEAANGLNIESYAEPIQRLSDLEWLTHKQVNNSVVDNLFTGQLVEAYHCLVDNHLTVSTQTFNILPVPIVSPRDVSGLVHLEDCFTKFCNIEHLAVTDGFQCSQCQKNSNIQGPLSTAQRNTRSALKGRPMNSHGSVDSAFQSTVLSPSSCMSPIPRQEGVNDSGFQDNVFRTSTPVNNEMSRFLFPSRHIRETERRCLLKQLPECLVIQLMRFSYNQFSQQCRKISSAISIPIKGLDLTDIVFDNVTNREDMSAEQKVKKYDLYGICVHLGAETTHFGHYICYCLAGNGTWYKFDDELVWEVNIEYEMTTREIRENAYLLFYKRAKDSV</sequence>
<dbReference type="InterPro" id="IPR050185">
    <property type="entry name" value="Ub_carboxyl-term_hydrolase"/>
</dbReference>
<protein>
    <recommendedName>
        <fullName evidence="2">ubiquitinyl hydrolase 1</fullName>
        <ecNumber evidence="2">3.4.19.12</ecNumber>
    </recommendedName>
</protein>
<feature type="transmembrane region" description="Helical" evidence="3">
    <location>
        <begin position="6"/>
        <end position="25"/>
    </location>
</feature>
<feature type="transmembrane region" description="Helical" evidence="3">
    <location>
        <begin position="45"/>
        <end position="62"/>
    </location>
</feature>
<gene>
    <name evidence="5" type="ORF">MAR_011718</name>
</gene>
<dbReference type="Pfam" id="PF00443">
    <property type="entry name" value="UCH"/>
    <property type="match status" value="1"/>
</dbReference>
<comment type="catalytic activity">
    <reaction evidence="1">
        <text>Thiol-dependent hydrolysis of ester, thioester, amide, peptide and isopeptide bonds formed by the C-terminal Gly of ubiquitin (a 76-residue protein attached to proteins as an intracellular targeting signal).</text>
        <dbReference type="EC" id="3.4.19.12"/>
    </reaction>
</comment>
<dbReference type="CDD" id="cd02257">
    <property type="entry name" value="Peptidase_C19"/>
    <property type="match status" value="1"/>
</dbReference>
<keyword evidence="3" id="KW-0812">Transmembrane</keyword>
<dbReference type="PROSITE" id="PS50235">
    <property type="entry name" value="USP_3"/>
    <property type="match status" value="1"/>
</dbReference>
<dbReference type="InterPro" id="IPR038765">
    <property type="entry name" value="Papain-like_cys_pep_sf"/>
</dbReference>
<dbReference type="Proteomes" id="UP001164746">
    <property type="component" value="Chromosome 14"/>
</dbReference>
<feature type="domain" description="USP" evidence="4">
    <location>
        <begin position="298"/>
        <end position="775"/>
    </location>
</feature>
<dbReference type="SUPFAM" id="SSF54001">
    <property type="entry name" value="Cysteine proteinases"/>
    <property type="match status" value="1"/>
</dbReference>
<dbReference type="InterPro" id="IPR001394">
    <property type="entry name" value="Peptidase_C19_UCH"/>
</dbReference>
<dbReference type="EC" id="3.4.19.12" evidence="2"/>
<evidence type="ECO:0000313" key="6">
    <source>
        <dbReference type="Proteomes" id="UP001164746"/>
    </source>
</evidence>
<dbReference type="PROSITE" id="PS00973">
    <property type="entry name" value="USP_2"/>
    <property type="match status" value="1"/>
</dbReference>
<keyword evidence="3" id="KW-1133">Transmembrane helix</keyword>
<keyword evidence="3" id="KW-0472">Membrane</keyword>